<keyword evidence="2" id="KW-1185">Reference proteome</keyword>
<name>A0A848LNS9_9BACT</name>
<reference evidence="1 2" key="1">
    <citation type="submission" date="2020-04" db="EMBL/GenBank/DDBJ databases">
        <title>Draft genome of Pyxidicoccus fallax type strain.</title>
        <authorList>
            <person name="Whitworth D.E."/>
        </authorList>
    </citation>
    <scope>NUCLEOTIDE SEQUENCE [LARGE SCALE GENOMIC DNA]</scope>
    <source>
        <strain evidence="1 2">DSM 14698</strain>
    </source>
</reference>
<organism evidence="1 2">
    <name type="scientific">Pyxidicoccus fallax</name>
    <dbReference type="NCBI Taxonomy" id="394095"/>
    <lineage>
        <taxon>Bacteria</taxon>
        <taxon>Pseudomonadati</taxon>
        <taxon>Myxococcota</taxon>
        <taxon>Myxococcia</taxon>
        <taxon>Myxococcales</taxon>
        <taxon>Cystobacterineae</taxon>
        <taxon>Myxococcaceae</taxon>
        <taxon>Pyxidicoccus</taxon>
    </lineage>
</organism>
<protein>
    <submittedName>
        <fullName evidence="1">Uncharacterized protein</fullName>
    </submittedName>
</protein>
<dbReference type="RefSeq" id="WP_169348773.1">
    <property type="nucleotide sequence ID" value="NZ_JABBJJ010000190.1"/>
</dbReference>
<sequence length="112" mass="12531">MALACREYVTPHRAGTKKDDYERLLAIKDALGPIMARSKSLRFKAKALYQVKDLENELLNPKAILAASGGVLPVIWLNVTWQPGDLPAEDLRPLEQQFNLKLLGEFVDENAV</sequence>
<evidence type="ECO:0000313" key="1">
    <source>
        <dbReference type="EMBL" id="NMO19525.1"/>
    </source>
</evidence>
<dbReference type="EMBL" id="JABBJJ010000190">
    <property type="protein sequence ID" value="NMO19525.1"/>
    <property type="molecule type" value="Genomic_DNA"/>
</dbReference>
<dbReference type="Proteomes" id="UP000518300">
    <property type="component" value="Unassembled WGS sequence"/>
</dbReference>
<gene>
    <name evidence="1" type="ORF">HG543_32315</name>
</gene>
<dbReference type="AlphaFoldDB" id="A0A848LNS9"/>
<evidence type="ECO:0000313" key="2">
    <source>
        <dbReference type="Proteomes" id="UP000518300"/>
    </source>
</evidence>
<proteinExistence type="predicted"/>
<comment type="caution">
    <text evidence="1">The sequence shown here is derived from an EMBL/GenBank/DDBJ whole genome shotgun (WGS) entry which is preliminary data.</text>
</comment>
<accession>A0A848LNS9</accession>